<evidence type="ECO:0000256" key="3">
    <source>
        <dbReference type="ARBA" id="ARBA00022692"/>
    </source>
</evidence>
<comment type="subcellular location">
    <subcellularLocation>
        <location evidence="1">Cell membrane</location>
        <topology evidence="1">Multi-pass membrane protein</topology>
    </subcellularLocation>
</comment>
<sequence length="253" mass="26318">MPKRSLVVGVVGAAVAILVLRSVLSGYALSVWSLALVGGGLAMSLSLLVTYAGLPSLAQAAFYGAGGYAVGILSAKHGQENLWTGLATAGGLAGLLALLLGVVSLRTRGVYFQIITLSFTAMIWGLAVKWRSFTGGDDGLVGVLPPSLSPLPGYLVTPQDYFTYSAVALVLICLVVRMVRDSAFGHVLLGIRDSESRMAALGYRTTATRPSATCCSGSATASLEWLRWAIGPRPTGWGCSCSAAYSLRSRGHC</sequence>
<feature type="transmembrane region" description="Helical" evidence="6">
    <location>
        <begin position="31"/>
        <end position="53"/>
    </location>
</feature>
<keyword evidence="2" id="KW-1003">Cell membrane</keyword>
<protein>
    <submittedName>
        <fullName evidence="7">ABC transport permease</fullName>
    </submittedName>
</protein>
<dbReference type="CDD" id="cd06581">
    <property type="entry name" value="TM_PBP1_LivM_like"/>
    <property type="match status" value="1"/>
</dbReference>
<dbReference type="Pfam" id="PF02653">
    <property type="entry name" value="BPD_transp_2"/>
    <property type="match status" value="1"/>
</dbReference>
<evidence type="ECO:0000256" key="2">
    <source>
        <dbReference type="ARBA" id="ARBA00022475"/>
    </source>
</evidence>
<name>A0A089MYS5_NOCS1</name>
<feature type="transmembrane region" description="Helical" evidence="6">
    <location>
        <begin position="82"/>
        <end position="103"/>
    </location>
</feature>
<evidence type="ECO:0000256" key="4">
    <source>
        <dbReference type="ARBA" id="ARBA00022989"/>
    </source>
</evidence>
<reference evidence="7" key="1">
    <citation type="journal article" date="2014" name="Appl. Environ. Microbiol.">
        <title>Aerobic biodegradation of 2,4-dinitroanisole by Nocardioides sp. strain JS1661.</title>
        <authorList>
            <person name="Fida T.T."/>
            <person name="Palamuru S."/>
            <person name="Pandey G."/>
            <person name="Spain J.C."/>
        </authorList>
    </citation>
    <scope>NUCLEOTIDE SEQUENCE</scope>
    <source>
        <strain evidence="7">JS1661</strain>
    </source>
</reference>
<dbReference type="PANTHER" id="PTHR30482">
    <property type="entry name" value="HIGH-AFFINITY BRANCHED-CHAIN AMINO ACID TRANSPORT SYSTEM PERMEASE"/>
    <property type="match status" value="1"/>
</dbReference>
<dbReference type="PANTHER" id="PTHR30482:SF17">
    <property type="entry name" value="ABC TRANSPORTER ATP-BINDING PROTEIN"/>
    <property type="match status" value="1"/>
</dbReference>
<proteinExistence type="predicted"/>
<evidence type="ECO:0000313" key="7">
    <source>
        <dbReference type="EMBL" id="AIQ77680.1"/>
    </source>
</evidence>
<dbReference type="GO" id="GO:0015658">
    <property type="term" value="F:branched-chain amino acid transmembrane transporter activity"/>
    <property type="evidence" value="ECO:0007669"/>
    <property type="project" value="InterPro"/>
</dbReference>
<keyword evidence="4 6" id="KW-1133">Transmembrane helix</keyword>
<feature type="transmembrane region" description="Helical" evidence="6">
    <location>
        <begin position="161"/>
        <end position="179"/>
    </location>
</feature>
<evidence type="ECO:0000256" key="5">
    <source>
        <dbReference type="ARBA" id="ARBA00023136"/>
    </source>
</evidence>
<keyword evidence="3 6" id="KW-0812">Transmembrane</keyword>
<evidence type="ECO:0000256" key="6">
    <source>
        <dbReference type="SAM" id="Phobius"/>
    </source>
</evidence>
<dbReference type="EMBL" id="KM189438">
    <property type="protein sequence ID" value="AIQ77680.1"/>
    <property type="molecule type" value="Genomic_DNA"/>
</dbReference>
<dbReference type="InterPro" id="IPR043428">
    <property type="entry name" value="LivM-like"/>
</dbReference>
<feature type="transmembrane region" description="Helical" evidence="6">
    <location>
        <begin position="110"/>
        <end position="127"/>
    </location>
</feature>
<dbReference type="AlphaFoldDB" id="A0A089MYS5"/>
<evidence type="ECO:0000256" key="1">
    <source>
        <dbReference type="ARBA" id="ARBA00004651"/>
    </source>
</evidence>
<organism evidence="7">
    <name type="scientific">Nocardioides sp. (strain JS1661)</name>
    <dbReference type="NCBI Taxonomy" id="1517491"/>
    <lineage>
        <taxon>Bacteria</taxon>
        <taxon>Bacillati</taxon>
        <taxon>Actinomycetota</taxon>
        <taxon>Actinomycetes</taxon>
        <taxon>Propionibacteriales</taxon>
        <taxon>Nocardioidaceae</taxon>
        <taxon>Nocardioides</taxon>
    </lineage>
</organism>
<accession>A0A089MYS5</accession>
<dbReference type="GO" id="GO:0005886">
    <property type="term" value="C:plasma membrane"/>
    <property type="evidence" value="ECO:0007669"/>
    <property type="project" value="UniProtKB-SubCell"/>
</dbReference>
<dbReference type="InterPro" id="IPR001851">
    <property type="entry name" value="ABC_transp_permease"/>
</dbReference>
<keyword evidence="5 6" id="KW-0472">Membrane</keyword>